<comment type="caution">
    <text evidence="1">The sequence shown here is derived from an EMBL/GenBank/DDBJ whole genome shotgun (WGS) entry which is preliminary data.</text>
</comment>
<reference evidence="1" key="2">
    <citation type="journal article" date="2020" name="Nat. Commun.">
        <title>Large-scale genome sequencing of mycorrhizal fungi provides insights into the early evolution of symbiotic traits.</title>
        <authorList>
            <person name="Miyauchi S."/>
            <person name="Kiss E."/>
            <person name="Kuo A."/>
            <person name="Drula E."/>
            <person name="Kohler A."/>
            <person name="Sanchez-Garcia M."/>
            <person name="Morin E."/>
            <person name="Andreopoulos B."/>
            <person name="Barry K.W."/>
            <person name="Bonito G."/>
            <person name="Buee M."/>
            <person name="Carver A."/>
            <person name="Chen C."/>
            <person name="Cichocki N."/>
            <person name="Clum A."/>
            <person name="Culley D."/>
            <person name="Crous P.W."/>
            <person name="Fauchery L."/>
            <person name="Girlanda M."/>
            <person name="Hayes R.D."/>
            <person name="Keri Z."/>
            <person name="LaButti K."/>
            <person name="Lipzen A."/>
            <person name="Lombard V."/>
            <person name="Magnuson J."/>
            <person name="Maillard F."/>
            <person name="Murat C."/>
            <person name="Nolan M."/>
            <person name="Ohm R.A."/>
            <person name="Pangilinan J."/>
            <person name="Pereira M.F."/>
            <person name="Perotto S."/>
            <person name="Peter M."/>
            <person name="Pfister S."/>
            <person name="Riley R."/>
            <person name="Sitrit Y."/>
            <person name="Stielow J.B."/>
            <person name="Szollosi G."/>
            <person name="Zifcakova L."/>
            <person name="Stursova M."/>
            <person name="Spatafora J.W."/>
            <person name="Tedersoo L."/>
            <person name="Vaario L.M."/>
            <person name="Yamada A."/>
            <person name="Yan M."/>
            <person name="Wang P."/>
            <person name="Xu J."/>
            <person name="Bruns T."/>
            <person name="Baldrian P."/>
            <person name="Vilgalys R."/>
            <person name="Dunand C."/>
            <person name="Henrissat B."/>
            <person name="Grigoriev I.V."/>
            <person name="Hibbett D."/>
            <person name="Nagy L.G."/>
            <person name="Martin F.M."/>
        </authorList>
    </citation>
    <scope>NUCLEOTIDE SEQUENCE</scope>
    <source>
        <strain evidence="1">Prilba</strain>
    </source>
</reference>
<organism evidence="1 3">
    <name type="scientific">Russula ochroleuca</name>
    <dbReference type="NCBI Taxonomy" id="152965"/>
    <lineage>
        <taxon>Eukaryota</taxon>
        <taxon>Fungi</taxon>
        <taxon>Dikarya</taxon>
        <taxon>Basidiomycota</taxon>
        <taxon>Agaricomycotina</taxon>
        <taxon>Agaricomycetes</taxon>
        <taxon>Russulales</taxon>
        <taxon>Russulaceae</taxon>
        <taxon>Russula</taxon>
    </lineage>
</organism>
<name>A0A9P5JUL3_9AGAM</name>
<dbReference type="AlphaFoldDB" id="A0A9P5JUL3"/>
<dbReference type="Proteomes" id="UP000759537">
    <property type="component" value="Unassembled WGS sequence"/>
</dbReference>
<reference evidence="1" key="1">
    <citation type="submission" date="2019-10" db="EMBL/GenBank/DDBJ databases">
        <authorList>
            <consortium name="DOE Joint Genome Institute"/>
            <person name="Kuo A."/>
            <person name="Miyauchi S."/>
            <person name="Kiss E."/>
            <person name="Drula E."/>
            <person name="Kohler A."/>
            <person name="Sanchez-Garcia M."/>
            <person name="Andreopoulos B."/>
            <person name="Barry K.W."/>
            <person name="Bonito G."/>
            <person name="Buee M."/>
            <person name="Carver A."/>
            <person name="Chen C."/>
            <person name="Cichocki N."/>
            <person name="Clum A."/>
            <person name="Culley D."/>
            <person name="Crous P.W."/>
            <person name="Fauchery L."/>
            <person name="Girlanda M."/>
            <person name="Hayes R."/>
            <person name="Keri Z."/>
            <person name="LaButti K."/>
            <person name="Lipzen A."/>
            <person name="Lombard V."/>
            <person name="Magnuson J."/>
            <person name="Maillard F."/>
            <person name="Morin E."/>
            <person name="Murat C."/>
            <person name="Nolan M."/>
            <person name="Ohm R."/>
            <person name="Pangilinan J."/>
            <person name="Pereira M."/>
            <person name="Perotto S."/>
            <person name="Peter M."/>
            <person name="Riley R."/>
            <person name="Sitrit Y."/>
            <person name="Stielow B."/>
            <person name="Szollosi G."/>
            <person name="Zifcakova L."/>
            <person name="Stursova M."/>
            <person name="Spatafora J.W."/>
            <person name="Tedersoo L."/>
            <person name="Vaario L.-M."/>
            <person name="Yamada A."/>
            <person name="Yan M."/>
            <person name="Wang P."/>
            <person name="Xu J."/>
            <person name="Bruns T."/>
            <person name="Baldrian P."/>
            <person name="Vilgalys R."/>
            <person name="Henrissat B."/>
            <person name="Grigoriev I.V."/>
            <person name="Hibbett D."/>
            <person name="Nagy L.G."/>
            <person name="Martin F.M."/>
        </authorList>
    </citation>
    <scope>NUCLEOTIDE SEQUENCE</scope>
    <source>
        <strain evidence="1">Prilba</strain>
    </source>
</reference>
<protein>
    <submittedName>
        <fullName evidence="1">Uncharacterized protein</fullName>
    </submittedName>
</protein>
<evidence type="ECO:0000313" key="1">
    <source>
        <dbReference type="EMBL" id="KAF8461767.1"/>
    </source>
</evidence>
<evidence type="ECO:0000313" key="3">
    <source>
        <dbReference type="Proteomes" id="UP000759537"/>
    </source>
</evidence>
<sequence>MLQVGIQCVLYSVWACSCREIWRFGGLLFLVTCKAVLFEQALVGLNRPLRPHTVTLIPGPVLTPYSMFTFLTRSASAQQKLGGGWPDEGHEARTLLALNSEGRRCSHSRRSYGHQHFS</sequence>
<gene>
    <name evidence="2" type="ORF">DFH94DRAFT_713333</name>
    <name evidence="1" type="ORF">DFH94DRAFT_789264</name>
</gene>
<dbReference type="EMBL" id="WHVB01000002">
    <property type="protein sequence ID" value="KAF8486443.1"/>
    <property type="molecule type" value="Genomic_DNA"/>
</dbReference>
<evidence type="ECO:0000313" key="2">
    <source>
        <dbReference type="EMBL" id="KAF8486443.1"/>
    </source>
</evidence>
<keyword evidence="3" id="KW-1185">Reference proteome</keyword>
<proteinExistence type="predicted"/>
<accession>A0A9P5JUL3</accession>
<dbReference type="EMBL" id="WHVB01000118">
    <property type="protein sequence ID" value="KAF8461767.1"/>
    <property type="molecule type" value="Genomic_DNA"/>
</dbReference>